<gene>
    <name evidence="1" type="ORF">HAX54_052122</name>
</gene>
<evidence type="ECO:0000313" key="2">
    <source>
        <dbReference type="Proteomes" id="UP000823775"/>
    </source>
</evidence>
<comment type="caution">
    <text evidence="1">The sequence shown here is derived from an EMBL/GenBank/DDBJ whole genome shotgun (WGS) entry which is preliminary data.</text>
</comment>
<dbReference type="EMBL" id="JACEIK010000094">
    <property type="protein sequence ID" value="MCD7449416.1"/>
    <property type="molecule type" value="Genomic_DNA"/>
</dbReference>
<sequence length="68" mass="7520">MFLSGGQSEVEATLSRYHEPRSQPMARVVLICQSPSEHMPQDLERKTRKCEGSSGCLACQNKGQLLPS</sequence>
<protein>
    <submittedName>
        <fullName evidence="1">Uncharacterized protein</fullName>
    </submittedName>
</protein>
<dbReference type="Proteomes" id="UP000823775">
    <property type="component" value="Unassembled WGS sequence"/>
</dbReference>
<keyword evidence="2" id="KW-1185">Reference proteome</keyword>
<accession>A0ABS8RRL0</accession>
<evidence type="ECO:0000313" key="1">
    <source>
        <dbReference type="EMBL" id="MCD7449416.1"/>
    </source>
</evidence>
<proteinExistence type="predicted"/>
<organism evidence="1 2">
    <name type="scientific">Datura stramonium</name>
    <name type="common">Jimsonweed</name>
    <name type="synonym">Common thornapple</name>
    <dbReference type="NCBI Taxonomy" id="4076"/>
    <lineage>
        <taxon>Eukaryota</taxon>
        <taxon>Viridiplantae</taxon>
        <taxon>Streptophyta</taxon>
        <taxon>Embryophyta</taxon>
        <taxon>Tracheophyta</taxon>
        <taxon>Spermatophyta</taxon>
        <taxon>Magnoliopsida</taxon>
        <taxon>eudicotyledons</taxon>
        <taxon>Gunneridae</taxon>
        <taxon>Pentapetalae</taxon>
        <taxon>asterids</taxon>
        <taxon>lamiids</taxon>
        <taxon>Solanales</taxon>
        <taxon>Solanaceae</taxon>
        <taxon>Solanoideae</taxon>
        <taxon>Datureae</taxon>
        <taxon>Datura</taxon>
    </lineage>
</organism>
<reference evidence="1 2" key="1">
    <citation type="journal article" date="2021" name="BMC Genomics">
        <title>Datura genome reveals duplications of psychoactive alkaloid biosynthetic genes and high mutation rate following tissue culture.</title>
        <authorList>
            <person name="Rajewski A."/>
            <person name="Carter-House D."/>
            <person name="Stajich J."/>
            <person name="Litt A."/>
        </authorList>
    </citation>
    <scope>NUCLEOTIDE SEQUENCE [LARGE SCALE GENOMIC DNA]</scope>
    <source>
        <strain evidence="1">AR-01</strain>
    </source>
</reference>
<name>A0ABS8RRL0_DATST</name>